<dbReference type="Proteomes" id="UP000054321">
    <property type="component" value="Unassembled WGS sequence"/>
</dbReference>
<evidence type="ECO:0000256" key="1">
    <source>
        <dbReference type="SAM" id="MobiDB-lite"/>
    </source>
</evidence>
<dbReference type="HOGENOM" id="CLU_065624_0_0_1"/>
<name>A0A0C3H055_OIDMZ</name>
<feature type="compositionally biased region" description="Low complexity" evidence="1">
    <location>
        <begin position="18"/>
        <end position="29"/>
    </location>
</feature>
<protein>
    <submittedName>
        <fullName evidence="2">Uncharacterized protein</fullName>
    </submittedName>
</protein>
<dbReference type="EMBL" id="KN832883">
    <property type="protein sequence ID" value="KIM96779.1"/>
    <property type="molecule type" value="Genomic_DNA"/>
</dbReference>
<organism evidence="2 3">
    <name type="scientific">Oidiodendron maius (strain Zn)</name>
    <dbReference type="NCBI Taxonomy" id="913774"/>
    <lineage>
        <taxon>Eukaryota</taxon>
        <taxon>Fungi</taxon>
        <taxon>Dikarya</taxon>
        <taxon>Ascomycota</taxon>
        <taxon>Pezizomycotina</taxon>
        <taxon>Leotiomycetes</taxon>
        <taxon>Leotiomycetes incertae sedis</taxon>
        <taxon>Myxotrichaceae</taxon>
        <taxon>Oidiodendron</taxon>
    </lineage>
</organism>
<dbReference type="AlphaFoldDB" id="A0A0C3H055"/>
<reference evidence="2 3" key="1">
    <citation type="submission" date="2014-04" db="EMBL/GenBank/DDBJ databases">
        <authorList>
            <consortium name="DOE Joint Genome Institute"/>
            <person name="Kuo A."/>
            <person name="Martino E."/>
            <person name="Perotto S."/>
            <person name="Kohler A."/>
            <person name="Nagy L.G."/>
            <person name="Floudas D."/>
            <person name="Copeland A."/>
            <person name="Barry K.W."/>
            <person name="Cichocki N."/>
            <person name="Veneault-Fourrey C."/>
            <person name="LaButti K."/>
            <person name="Lindquist E.A."/>
            <person name="Lipzen A."/>
            <person name="Lundell T."/>
            <person name="Morin E."/>
            <person name="Murat C."/>
            <person name="Sun H."/>
            <person name="Tunlid A."/>
            <person name="Henrissat B."/>
            <person name="Grigoriev I.V."/>
            <person name="Hibbett D.S."/>
            <person name="Martin F."/>
            <person name="Nordberg H.P."/>
            <person name="Cantor M.N."/>
            <person name="Hua S.X."/>
        </authorList>
    </citation>
    <scope>NUCLEOTIDE SEQUENCE [LARGE SCALE GENOMIC DNA]</scope>
    <source>
        <strain evidence="2 3">Zn</strain>
    </source>
</reference>
<feature type="region of interest" description="Disordered" evidence="1">
    <location>
        <begin position="1"/>
        <end position="36"/>
    </location>
</feature>
<sequence length="361" mass="40309">MPNFHHMPTSCEASRGSVQRVQPVPTQQRGTVGRNNNHTLEYPEFDPAILLSAQDATLLLQSPIGPSTHASQHPAPSVILQTPPAAYAQDIFQTTGHCDIGDLFCPQEGKIPKVVIGDYPQIRVPLSRHPSLLWRDQEQSWLEWGETSAVLLYPRSREASQMSCDQFGDKSSLNLAVGKPTTNLENDACIFNSDDTLQAQWGSDPAFSASYFVPPPDQLTEAEVSIIWKEYFMTSLKPRVSFVRTDVAANQQQVILTCNGGIGRHEVESLADTALTCSTPSTSLDSLRSTTLEDLMLPPAVPHRKSFRRMFKPTSILIRYVWPPVNIQFAFSGRKSFFLLLESSEYLYLLLSNELTNEWVI</sequence>
<keyword evidence="3" id="KW-1185">Reference proteome</keyword>
<dbReference type="InParanoid" id="A0A0C3H055"/>
<accession>A0A0C3H055</accession>
<reference evidence="3" key="2">
    <citation type="submission" date="2015-01" db="EMBL/GenBank/DDBJ databases">
        <title>Evolutionary Origins and Diversification of the Mycorrhizal Mutualists.</title>
        <authorList>
            <consortium name="DOE Joint Genome Institute"/>
            <consortium name="Mycorrhizal Genomics Consortium"/>
            <person name="Kohler A."/>
            <person name="Kuo A."/>
            <person name="Nagy L.G."/>
            <person name="Floudas D."/>
            <person name="Copeland A."/>
            <person name="Barry K.W."/>
            <person name="Cichocki N."/>
            <person name="Veneault-Fourrey C."/>
            <person name="LaButti K."/>
            <person name="Lindquist E.A."/>
            <person name="Lipzen A."/>
            <person name="Lundell T."/>
            <person name="Morin E."/>
            <person name="Murat C."/>
            <person name="Riley R."/>
            <person name="Ohm R."/>
            <person name="Sun H."/>
            <person name="Tunlid A."/>
            <person name="Henrissat B."/>
            <person name="Grigoriev I.V."/>
            <person name="Hibbett D.S."/>
            <person name="Martin F."/>
        </authorList>
    </citation>
    <scope>NUCLEOTIDE SEQUENCE [LARGE SCALE GENOMIC DNA]</scope>
    <source>
        <strain evidence="3">Zn</strain>
    </source>
</reference>
<evidence type="ECO:0000313" key="3">
    <source>
        <dbReference type="Proteomes" id="UP000054321"/>
    </source>
</evidence>
<gene>
    <name evidence="2" type="ORF">OIDMADRAFT_32694</name>
</gene>
<evidence type="ECO:0000313" key="2">
    <source>
        <dbReference type="EMBL" id="KIM96779.1"/>
    </source>
</evidence>
<proteinExistence type="predicted"/>